<sequence>MIKKLIQLFWFEKTKKEEEHRTLRKNFARIRRHGLLGMIERLNKEYEQIDQDYITKSILNARYAKLKLRSVFLVGFLLSSFYIVFLKSELYESKTALIVRDMNQNPTTSTLGLSLLGMGSSSQLQDSKIVEEYLKSLDVYTLVDQKFHLTEHYKSDAIDFVERLSDDATQEEVLDFYNKHLIVYYDEVSGILSVAFAHVDPKKAQEILEFLVQNVDYQINEFNRKKAKKQLTFVEGEFSKAKEKMEHSTAELEAYQNKHLLLDPTTEAISSSGIIAELEASLTQKQIEYATKKSYLNEDNFELVNLKNEIIQIKQTIEKTKKSLTGNEKNPLNKVLIAYEKLKMQLEFDTEVYKNALIQLETTKIDVAKNDKTLSVVSKPNLPDGYTYPNKPKAFITILIITLLMYGIFSMLSQIIKDHKE</sequence>
<dbReference type="EMBL" id="CP041165">
    <property type="protein sequence ID" value="QOP41443.1"/>
    <property type="molecule type" value="Genomic_DNA"/>
</dbReference>
<dbReference type="RefSeq" id="WP_193112758.1">
    <property type="nucleotide sequence ID" value="NZ_CP041165.1"/>
</dbReference>
<evidence type="ECO:0008006" key="5">
    <source>
        <dbReference type="Google" id="ProtNLM"/>
    </source>
</evidence>
<feature type="transmembrane region" description="Helical" evidence="2">
    <location>
        <begin position="66"/>
        <end position="85"/>
    </location>
</feature>
<protein>
    <recommendedName>
        <fullName evidence="5">Capsule biosynthesis protein</fullName>
    </recommendedName>
</protein>
<keyword evidence="2" id="KW-0812">Transmembrane</keyword>
<dbReference type="AlphaFoldDB" id="A0A7M1AVH3"/>
<evidence type="ECO:0000313" key="3">
    <source>
        <dbReference type="EMBL" id="QOP41443.1"/>
    </source>
</evidence>
<keyword evidence="1" id="KW-0175">Coiled coil</keyword>
<dbReference type="PANTHER" id="PTHR32309:SF13">
    <property type="entry name" value="FERRIC ENTEROBACTIN TRANSPORT PROTEIN FEPE"/>
    <property type="match status" value="1"/>
</dbReference>
<dbReference type="Proteomes" id="UP000593910">
    <property type="component" value="Chromosome"/>
</dbReference>
<dbReference type="InterPro" id="IPR050445">
    <property type="entry name" value="Bact_polysacc_biosynth/exp"/>
</dbReference>
<reference evidence="3 4" key="1">
    <citation type="submission" date="2019-06" db="EMBL/GenBank/DDBJ databases">
        <title>Sulfurimonas gotlandica sp. nov., a chemoautotrophic and psychrotolerant epsilonproteobacterium isolated from a pelagic redoxcline, and an emended description of the genus Sulfurimonas.</title>
        <authorList>
            <person name="Wang S."/>
            <person name="Jiang L."/>
            <person name="Shao Z."/>
        </authorList>
    </citation>
    <scope>NUCLEOTIDE SEQUENCE [LARGE SCALE GENOMIC DNA]</scope>
    <source>
        <strain evidence="3 4">B2</strain>
    </source>
</reference>
<feature type="coiled-coil region" evidence="1">
    <location>
        <begin position="224"/>
        <end position="258"/>
    </location>
</feature>
<organism evidence="3 4">
    <name type="scientific">Sulfurimonas marina</name>
    <dbReference type="NCBI Taxonomy" id="2590551"/>
    <lineage>
        <taxon>Bacteria</taxon>
        <taxon>Pseudomonadati</taxon>
        <taxon>Campylobacterota</taxon>
        <taxon>Epsilonproteobacteria</taxon>
        <taxon>Campylobacterales</taxon>
        <taxon>Sulfurimonadaceae</taxon>
        <taxon>Sulfurimonas</taxon>
    </lineage>
</organism>
<keyword evidence="4" id="KW-1185">Reference proteome</keyword>
<keyword evidence="2" id="KW-0472">Membrane</keyword>
<name>A0A7M1AVH3_9BACT</name>
<dbReference type="KEGG" id="smax:FJR03_06665"/>
<proteinExistence type="predicted"/>
<gene>
    <name evidence="3" type="ORF">FJR03_06665</name>
</gene>
<evidence type="ECO:0000313" key="4">
    <source>
        <dbReference type="Proteomes" id="UP000593910"/>
    </source>
</evidence>
<dbReference type="GO" id="GO:0004713">
    <property type="term" value="F:protein tyrosine kinase activity"/>
    <property type="evidence" value="ECO:0007669"/>
    <property type="project" value="TreeGrafter"/>
</dbReference>
<dbReference type="GO" id="GO:0005886">
    <property type="term" value="C:plasma membrane"/>
    <property type="evidence" value="ECO:0007669"/>
    <property type="project" value="TreeGrafter"/>
</dbReference>
<dbReference type="PANTHER" id="PTHR32309">
    <property type="entry name" value="TYROSINE-PROTEIN KINASE"/>
    <property type="match status" value="1"/>
</dbReference>
<evidence type="ECO:0000256" key="2">
    <source>
        <dbReference type="SAM" id="Phobius"/>
    </source>
</evidence>
<accession>A0A7M1AVH3</accession>
<keyword evidence="2" id="KW-1133">Transmembrane helix</keyword>
<feature type="transmembrane region" description="Helical" evidence="2">
    <location>
        <begin position="394"/>
        <end position="416"/>
    </location>
</feature>
<evidence type="ECO:0000256" key="1">
    <source>
        <dbReference type="SAM" id="Coils"/>
    </source>
</evidence>